<protein>
    <submittedName>
        <fullName evidence="2">Uncharacterized protein</fullName>
    </submittedName>
</protein>
<dbReference type="EMBL" id="JAQQPM010000005">
    <property type="protein sequence ID" value="KAK2071424.1"/>
    <property type="molecule type" value="Genomic_DNA"/>
</dbReference>
<accession>A0AAD9I693</accession>
<feature type="compositionally biased region" description="Basic and acidic residues" evidence="1">
    <location>
        <begin position="1"/>
        <end position="20"/>
    </location>
</feature>
<feature type="compositionally biased region" description="Low complexity" evidence="1">
    <location>
        <begin position="95"/>
        <end position="104"/>
    </location>
</feature>
<keyword evidence="3" id="KW-1185">Reference proteome</keyword>
<reference evidence="2" key="1">
    <citation type="journal article" date="2023" name="Mol. Plant Microbe Interact.">
        <title>Elucidating the Obligate Nature and Biological Capacity of an Invasive Fungal Corn Pathogen.</title>
        <authorList>
            <person name="MacCready J.S."/>
            <person name="Roggenkamp E.M."/>
            <person name="Gdanetz K."/>
            <person name="Chilvers M.I."/>
        </authorList>
    </citation>
    <scope>NUCLEOTIDE SEQUENCE</scope>
    <source>
        <strain evidence="2">PM02</strain>
    </source>
</reference>
<gene>
    <name evidence="2" type="ORF">P8C59_005852</name>
</gene>
<feature type="region of interest" description="Disordered" evidence="1">
    <location>
        <begin position="1"/>
        <end position="24"/>
    </location>
</feature>
<evidence type="ECO:0000256" key="1">
    <source>
        <dbReference type="SAM" id="MobiDB-lite"/>
    </source>
</evidence>
<feature type="region of interest" description="Disordered" evidence="1">
    <location>
        <begin position="52"/>
        <end position="126"/>
    </location>
</feature>
<comment type="caution">
    <text evidence="2">The sequence shown here is derived from an EMBL/GenBank/DDBJ whole genome shotgun (WGS) entry which is preliminary data.</text>
</comment>
<dbReference type="Proteomes" id="UP001217918">
    <property type="component" value="Unassembled WGS sequence"/>
</dbReference>
<organism evidence="2 3">
    <name type="scientific">Phyllachora maydis</name>
    <dbReference type="NCBI Taxonomy" id="1825666"/>
    <lineage>
        <taxon>Eukaryota</taxon>
        <taxon>Fungi</taxon>
        <taxon>Dikarya</taxon>
        <taxon>Ascomycota</taxon>
        <taxon>Pezizomycotina</taxon>
        <taxon>Sordariomycetes</taxon>
        <taxon>Sordariomycetidae</taxon>
        <taxon>Phyllachorales</taxon>
        <taxon>Phyllachoraceae</taxon>
        <taxon>Phyllachora</taxon>
    </lineage>
</organism>
<evidence type="ECO:0000313" key="2">
    <source>
        <dbReference type="EMBL" id="KAK2071424.1"/>
    </source>
</evidence>
<proteinExistence type="predicted"/>
<evidence type="ECO:0000313" key="3">
    <source>
        <dbReference type="Proteomes" id="UP001217918"/>
    </source>
</evidence>
<name>A0AAD9I693_9PEZI</name>
<feature type="compositionally biased region" description="Basic residues" evidence="1">
    <location>
        <begin position="61"/>
        <end position="73"/>
    </location>
</feature>
<sequence>MRAKENLVHPDKESSVRAEKGPISANRLGAPAYVGGFAAVVAPPGSVCLRERMASRESRTSRKLKRAQRKKAKTTPARAEPQWPSGPQLRRKGPTKAAKATAPANQKMVVTASRASEASRWNRRVK</sequence>
<dbReference type="AlphaFoldDB" id="A0AAD9I693"/>